<name>A0ABS3LSM1_9PROT</name>
<dbReference type="EMBL" id="JAFVMF010000003">
    <property type="protein sequence ID" value="MBO1358917.1"/>
    <property type="molecule type" value="Genomic_DNA"/>
</dbReference>
<protein>
    <submittedName>
        <fullName evidence="2">Uncharacterized protein</fullName>
    </submittedName>
</protein>
<gene>
    <name evidence="2" type="ORF">J2D73_03765</name>
</gene>
<feature type="region of interest" description="Disordered" evidence="1">
    <location>
        <begin position="1"/>
        <end position="31"/>
    </location>
</feature>
<evidence type="ECO:0000256" key="1">
    <source>
        <dbReference type="SAM" id="MobiDB-lite"/>
    </source>
</evidence>
<evidence type="ECO:0000313" key="2">
    <source>
        <dbReference type="EMBL" id="MBO1358917.1"/>
    </source>
</evidence>
<reference evidence="2 3" key="1">
    <citation type="submission" date="2021-03" db="EMBL/GenBank/DDBJ databases">
        <title>The complete genome sequence of Acetobacter sacchari TBRC 11175.</title>
        <authorList>
            <person name="Charoenyingcharoen P."/>
            <person name="Yukphan P."/>
        </authorList>
    </citation>
    <scope>NUCLEOTIDE SEQUENCE [LARGE SCALE GENOMIC DNA]</scope>
    <source>
        <strain evidence="2 3">TBRC 11175</strain>
    </source>
</reference>
<sequence length="65" mass="7108">MKPGTPERRALRGLAPADSTGQAEAARLGSGNEADRRFVRVLSLVVRIPMMAPVYSDRMAPRFPI</sequence>
<organism evidence="2 3">
    <name type="scientific">Acetobacter sacchari</name>
    <dbReference type="NCBI Taxonomy" id="2661687"/>
    <lineage>
        <taxon>Bacteria</taxon>
        <taxon>Pseudomonadati</taxon>
        <taxon>Pseudomonadota</taxon>
        <taxon>Alphaproteobacteria</taxon>
        <taxon>Acetobacterales</taxon>
        <taxon>Acetobacteraceae</taxon>
        <taxon>Acetobacter</taxon>
    </lineage>
</organism>
<keyword evidence="3" id="KW-1185">Reference proteome</keyword>
<evidence type="ECO:0000313" key="3">
    <source>
        <dbReference type="Proteomes" id="UP000664771"/>
    </source>
</evidence>
<proteinExistence type="predicted"/>
<comment type="caution">
    <text evidence="2">The sequence shown here is derived from an EMBL/GenBank/DDBJ whole genome shotgun (WGS) entry which is preliminary data.</text>
</comment>
<dbReference type="Proteomes" id="UP000664771">
    <property type="component" value="Unassembled WGS sequence"/>
</dbReference>
<accession>A0ABS3LSM1</accession>
<feature type="compositionally biased region" description="Basic and acidic residues" evidence="1">
    <location>
        <begin position="1"/>
        <end position="10"/>
    </location>
</feature>